<sequence length="62" mass="7340">MQNDFVLLLDTIIGPRNIFHVMECDICGWNEIYYQHPETKVQIGFACEGCNYVKKFEYLNCM</sequence>
<evidence type="ECO:0000313" key="2">
    <source>
        <dbReference type="Proteomes" id="UP000198734"/>
    </source>
</evidence>
<gene>
    <name evidence="1" type="ORF">SAMN05421670_2421</name>
</gene>
<proteinExistence type="predicted"/>
<evidence type="ECO:0000313" key="1">
    <source>
        <dbReference type="EMBL" id="SFQ51789.1"/>
    </source>
</evidence>
<dbReference type="EMBL" id="FOXU01000004">
    <property type="protein sequence ID" value="SFQ51789.1"/>
    <property type="molecule type" value="Genomic_DNA"/>
</dbReference>
<protein>
    <submittedName>
        <fullName evidence="1">Uncharacterized protein</fullName>
    </submittedName>
</protein>
<accession>A0A1I5Z5N3</accession>
<organism evidence="1 2">
    <name type="scientific">Psychrobacillus psychrotolerans</name>
    <dbReference type="NCBI Taxonomy" id="126156"/>
    <lineage>
        <taxon>Bacteria</taxon>
        <taxon>Bacillati</taxon>
        <taxon>Bacillota</taxon>
        <taxon>Bacilli</taxon>
        <taxon>Bacillales</taxon>
        <taxon>Bacillaceae</taxon>
        <taxon>Psychrobacillus</taxon>
    </lineage>
</organism>
<name>A0A1I5Z5N3_9BACI</name>
<reference evidence="2" key="1">
    <citation type="submission" date="2016-10" db="EMBL/GenBank/DDBJ databases">
        <authorList>
            <person name="Varghese N."/>
            <person name="Submissions S."/>
        </authorList>
    </citation>
    <scope>NUCLEOTIDE SEQUENCE [LARGE SCALE GENOMIC DNA]</scope>
    <source>
        <strain evidence="2">DSM 11706</strain>
    </source>
</reference>
<dbReference type="RefSeq" id="WP_093537156.1">
    <property type="nucleotide sequence ID" value="NZ_FOXU01000004.1"/>
</dbReference>
<dbReference type="AlphaFoldDB" id="A0A1I5Z5N3"/>
<dbReference type="Proteomes" id="UP000198734">
    <property type="component" value="Unassembled WGS sequence"/>
</dbReference>
<dbReference type="STRING" id="126156.SAMN05421670_2421"/>
<dbReference type="OrthoDB" id="2901877at2"/>
<keyword evidence="2" id="KW-1185">Reference proteome</keyword>